<evidence type="ECO:0000256" key="1">
    <source>
        <dbReference type="ARBA" id="ARBA00013081"/>
    </source>
</evidence>
<dbReference type="GO" id="GO:0005524">
    <property type="term" value="F:ATP binding"/>
    <property type="evidence" value="ECO:0007669"/>
    <property type="project" value="UniProtKB-KW"/>
</dbReference>
<dbReference type="AlphaFoldDB" id="A0A3N1DCL7"/>
<dbReference type="InterPro" id="IPR001932">
    <property type="entry name" value="PPM-type_phosphatase-like_dom"/>
</dbReference>
<keyword evidence="11" id="KW-0464">Manganese</keyword>
<dbReference type="EC" id="3.1.3.16" evidence="1"/>
<dbReference type="SUPFAM" id="SSF81606">
    <property type="entry name" value="PP2C-like"/>
    <property type="match status" value="1"/>
</dbReference>
<evidence type="ECO:0000256" key="4">
    <source>
        <dbReference type="ARBA" id="ARBA00022723"/>
    </source>
</evidence>
<evidence type="ECO:0000256" key="13">
    <source>
        <dbReference type="ARBA" id="ARBA00056274"/>
    </source>
</evidence>
<dbReference type="CDD" id="cd16936">
    <property type="entry name" value="HATPase_RsbW-like"/>
    <property type="match status" value="1"/>
</dbReference>
<comment type="catalytic activity">
    <reaction evidence="12">
        <text>O-phospho-L-seryl-[protein] + H2O = L-seryl-[protein] + phosphate</text>
        <dbReference type="Rhea" id="RHEA:20629"/>
        <dbReference type="Rhea" id="RHEA-COMP:9863"/>
        <dbReference type="Rhea" id="RHEA-COMP:11604"/>
        <dbReference type="ChEBI" id="CHEBI:15377"/>
        <dbReference type="ChEBI" id="CHEBI:29999"/>
        <dbReference type="ChEBI" id="CHEBI:43474"/>
        <dbReference type="ChEBI" id="CHEBI:83421"/>
        <dbReference type="EC" id="3.1.3.16"/>
    </reaction>
</comment>
<keyword evidence="8" id="KW-0067">ATP-binding</keyword>
<comment type="caution">
    <text evidence="17">The sequence shown here is derived from an EMBL/GenBank/DDBJ whole genome shotgun (WGS) entry which is preliminary data.</text>
</comment>
<dbReference type="InterPro" id="IPR036890">
    <property type="entry name" value="HATPase_C_sf"/>
</dbReference>
<keyword evidence="9" id="KW-0460">Magnesium</keyword>
<dbReference type="InterPro" id="IPR052016">
    <property type="entry name" value="Bact_Sigma-Reg"/>
</dbReference>
<comment type="function">
    <text evidence="13">Primarily acts as an independent SigF regulator that is sensitive to the osmosensory signal, mediating the cross talk of PknD with the SigF regulon. Possesses both phosphatase and kinase activities. The kinase domain functions as a classic anti-sigma factor-like kinase to phosphorylate the anti-anti-sigma factor domain at the canonical regulatory site, and the phosphatase domain antagonizes this activity.</text>
</comment>
<dbReference type="GO" id="GO:0004722">
    <property type="term" value="F:protein serine/threonine phosphatase activity"/>
    <property type="evidence" value="ECO:0007669"/>
    <property type="project" value="UniProtKB-EC"/>
</dbReference>
<evidence type="ECO:0000259" key="16">
    <source>
        <dbReference type="SMART" id="SM00331"/>
    </source>
</evidence>
<evidence type="ECO:0000256" key="8">
    <source>
        <dbReference type="ARBA" id="ARBA00022840"/>
    </source>
</evidence>
<dbReference type="Gene3D" id="3.30.450.40">
    <property type="match status" value="1"/>
</dbReference>
<dbReference type="Gene3D" id="3.60.40.10">
    <property type="entry name" value="PPM-type phosphatase domain"/>
    <property type="match status" value="1"/>
</dbReference>
<evidence type="ECO:0000256" key="3">
    <source>
        <dbReference type="ARBA" id="ARBA00022679"/>
    </source>
</evidence>
<keyword evidence="5" id="KW-0547">Nucleotide-binding</keyword>
<name>A0A3N1DCL7_9ACTN</name>
<evidence type="ECO:0000256" key="12">
    <source>
        <dbReference type="ARBA" id="ARBA00047761"/>
    </source>
</evidence>
<dbReference type="InterPro" id="IPR036457">
    <property type="entry name" value="PPM-type-like_dom_sf"/>
</dbReference>
<dbReference type="RefSeq" id="WP_211360180.1">
    <property type="nucleotide sequence ID" value="NZ_RJKE01000001.1"/>
</dbReference>
<dbReference type="InterPro" id="IPR003594">
    <property type="entry name" value="HATPase_dom"/>
</dbReference>
<sequence>MSETAESLKERLAFLGAAAARIGTRLDPAETARALVGALVPRLASSATVYFAESLFGQRAEFGDDLRLVAGPKQPEEAAQRAVAFGAAVHEGRLVALPLRVRGRTLGAVLLEAPGADEIDALMTEQLVAQAALAADNAHRYRQEAAAADTLQRSMLPNRLPRFAGVEITHRYLPASDHARVGGDWFDAIGLPGSRVALVVGDVMGHGMRSAAIMGQLRTSVQTLAALDLPPDQVLRQLDGLAQGLGENHLATCMYAVYDPVARRCTFANAGHLPPILVHADGRAELLEVPEGVPIGVGGVAFEPMEVPVHDGDRLVLCTDGLVEVRGQDITEGLEQLRATLDCRRLTLDAQCDDVLRNLQIDDRSDDVAVLMADLTGIPAANVARWMLEPRRTTPSRIRRLIRATLKAWDLADQIEITELLATEVVTNAVRFATRPIELRLVQTEHLLVEVMDDEYTLPVLRDAHEDDEGGRGLQLVSRLARRWGATRTASGKIVWFELGV</sequence>
<evidence type="ECO:0000256" key="14">
    <source>
        <dbReference type="ARBA" id="ARBA00075117"/>
    </source>
</evidence>
<evidence type="ECO:0000256" key="9">
    <source>
        <dbReference type="ARBA" id="ARBA00022842"/>
    </source>
</evidence>
<dbReference type="PANTHER" id="PTHR43156:SF2">
    <property type="entry name" value="STAGE II SPORULATION PROTEIN E"/>
    <property type="match status" value="1"/>
</dbReference>
<evidence type="ECO:0000256" key="15">
    <source>
        <dbReference type="ARBA" id="ARBA00081350"/>
    </source>
</evidence>
<keyword evidence="4" id="KW-0479">Metal-binding</keyword>
<dbReference type="SMART" id="SM00331">
    <property type="entry name" value="PP2C_SIG"/>
    <property type="match status" value="1"/>
</dbReference>
<dbReference type="Proteomes" id="UP000272400">
    <property type="component" value="Unassembled WGS sequence"/>
</dbReference>
<keyword evidence="2" id="KW-0597">Phosphoprotein</keyword>
<keyword evidence="18" id="KW-1185">Reference proteome</keyword>
<keyword evidence="10" id="KW-0904">Protein phosphatase</keyword>
<dbReference type="FunFam" id="3.30.565.10:FF:000028">
    <property type="entry name" value="PAS sensor protein"/>
    <property type="match status" value="1"/>
</dbReference>
<evidence type="ECO:0000313" key="18">
    <source>
        <dbReference type="Proteomes" id="UP000272400"/>
    </source>
</evidence>
<dbReference type="GO" id="GO:0046872">
    <property type="term" value="F:metal ion binding"/>
    <property type="evidence" value="ECO:0007669"/>
    <property type="project" value="UniProtKB-KW"/>
</dbReference>
<dbReference type="Gene3D" id="3.30.565.10">
    <property type="entry name" value="Histidine kinase-like ATPase, C-terminal domain"/>
    <property type="match status" value="1"/>
</dbReference>
<keyword evidence="3" id="KW-0808">Transferase</keyword>
<feature type="domain" description="PPM-type phosphatase" evidence="16">
    <location>
        <begin position="163"/>
        <end position="375"/>
    </location>
</feature>
<dbReference type="PANTHER" id="PTHR43156">
    <property type="entry name" value="STAGE II SPORULATION PROTEIN E-RELATED"/>
    <property type="match status" value="1"/>
</dbReference>
<organism evidence="17 18">
    <name type="scientific">Actinocorallia herbida</name>
    <dbReference type="NCBI Taxonomy" id="58109"/>
    <lineage>
        <taxon>Bacteria</taxon>
        <taxon>Bacillati</taxon>
        <taxon>Actinomycetota</taxon>
        <taxon>Actinomycetes</taxon>
        <taxon>Streptosporangiales</taxon>
        <taxon>Thermomonosporaceae</taxon>
        <taxon>Actinocorallia</taxon>
    </lineage>
</organism>
<dbReference type="EMBL" id="RJKE01000001">
    <property type="protein sequence ID" value="ROO91262.1"/>
    <property type="molecule type" value="Genomic_DNA"/>
</dbReference>
<evidence type="ECO:0000313" key="17">
    <source>
        <dbReference type="EMBL" id="ROO91262.1"/>
    </source>
</evidence>
<evidence type="ECO:0000256" key="5">
    <source>
        <dbReference type="ARBA" id="ARBA00022741"/>
    </source>
</evidence>
<accession>A0A3N1DCL7</accession>
<evidence type="ECO:0000256" key="6">
    <source>
        <dbReference type="ARBA" id="ARBA00022777"/>
    </source>
</evidence>
<evidence type="ECO:0000256" key="2">
    <source>
        <dbReference type="ARBA" id="ARBA00022553"/>
    </source>
</evidence>
<dbReference type="FunFam" id="3.60.40.10:FF:000005">
    <property type="entry name" value="Serine/threonine protein phosphatase"/>
    <property type="match status" value="1"/>
</dbReference>
<protein>
    <recommendedName>
        <fullName evidence="1">protein-serine/threonine phosphatase</fullName>
        <ecNumber evidence="1">3.1.3.16</ecNumber>
    </recommendedName>
    <alternativeName>
        <fullName evidence="15">Protein-serine/threonine phosphatase</fullName>
    </alternativeName>
    <alternativeName>
        <fullName evidence="14">Serine/threonine-protein kinase</fullName>
    </alternativeName>
</protein>
<evidence type="ECO:0000256" key="7">
    <source>
        <dbReference type="ARBA" id="ARBA00022801"/>
    </source>
</evidence>
<proteinExistence type="predicted"/>
<keyword evidence="7" id="KW-0378">Hydrolase</keyword>
<dbReference type="Pfam" id="PF07228">
    <property type="entry name" value="SpoIIE"/>
    <property type="match status" value="1"/>
</dbReference>
<dbReference type="InterPro" id="IPR029016">
    <property type="entry name" value="GAF-like_dom_sf"/>
</dbReference>
<reference evidence="17 18" key="1">
    <citation type="submission" date="2018-11" db="EMBL/GenBank/DDBJ databases">
        <title>Sequencing the genomes of 1000 actinobacteria strains.</title>
        <authorList>
            <person name="Klenk H.-P."/>
        </authorList>
    </citation>
    <scope>NUCLEOTIDE SEQUENCE [LARGE SCALE GENOMIC DNA]</scope>
    <source>
        <strain evidence="17 18">DSM 44254</strain>
    </source>
</reference>
<keyword evidence="6" id="KW-0418">Kinase</keyword>
<dbReference type="Pfam" id="PF13581">
    <property type="entry name" value="HATPase_c_2"/>
    <property type="match status" value="1"/>
</dbReference>
<evidence type="ECO:0000256" key="10">
    <source>
        <dbReference type="ARBA" id="ARBA00022912"/>
    </source>
</evidence>
<gene>
    <name evidence="17" type="ORF">EDD29_9015</name>
</gene>
<evidence type="ECO:0000256" key="11">
    <source>
        <dbReference type="ARBA" id="ARBA00023211"/>
    </source>
</evidence>
<dbReference type="GO" id="GO:0016301">
    <property type="term" value="F:kinase activity"/>
    <property type="evidence" value="ECO:0007669"/>
    <property type="project" value="UniProtKB-KW"/>
</dbReference>